<gene>
    <name evidence="2" type="ORF">RFI_06045</name>
</gene>
<feature type="chain" id="PRO_5012429648" evidence="1">
    <location>
        <begin position="16"/>
        <end position="214"/>
    </location>
</feature>
<accession>X6NXP0</accession>
<proteinExistence type="predicted"/>
<dbReference type="EMBL" id="ASPP01005145">
    <property type="protein sequence ID" value="ETO31075.1"/>
    <property type="molecule type" value="Genomic_DNA"/>
</dbReference>
<keyword evidence="1" id="KW-0732">Signal</keyword>
<evidence type="ECO:0000313" key="2">
    <source>
        <dbReference type="EMBL" id="ETO31075.1"/>
    </source>
</evidence>
<dbReference type="AlphaFoldDB" id="X6NXP0"/>
<dbReference type="Proteomes" id="UP000023152">
    <property type="component" value="Unassembled WGS sequence"/>
</dbReference>
<sequence length="214" mass="24699">MVLQVLNVFYVLANANNAVRDSSNENRQKYFNDQDYMRISIISHNIQMWACVQYQLDYNNVIMSSMQIFNNMCLHKSIRAIRNMSIINQIQSKENVHIKMSTMNISPDTSGISLILHSVTYKSTLHRYITVIERSNEKKNVFTSVIVTVMTNTQLLNGTYKLFGQTVVDRAFDKLFVTNCYITTLARTQNVASSNIYSTSNSVFPMYRAMIKKN</sequence>
<feature type="signal peptide" evidence="1">
    <location>
        <begin position="1"/>
        <end position="15"/>
    </location>
</feature>
<reference evidence="2 3" key="1">
    <citation type="journal article" date="2013" name="Curr. Biol.">
        <title>The Genome of the Foraminiferan Reticulomyxa filosa.</title>
        <authorList>
            <person name="Glockner G."/>
            <person name="Hulsmann N."/>
            <person name="Schleicher M."/>
            <person name="Noegel A.A."/>
            <person name="Eichinger L."/>
            <person name="Gallinger C."/>
            <person name="Pawlowski J."/>
            <person name="Sierra R."/>
            <person name="Euteneuer U."/>
            <person name="Pillet L."/>
            <person name="Moustafa A."/>
            <person name="Platzer M."/>
            <person name="Groth M."/>
            <person name="Szafranski K."/>
            <person name="Schliwa M."/>
        </authorList>
    </citation>
    <scope>NUCLEOTIDE SEQUENCE [LARGE SCALE GENOMIC DNA]</scope>
</reference>
<organism evidence="2 3">
    <name type="scientific">Reticulomyxa filosa</name>
    <dbReference type="NCBI Taxonomy" id="46433"/>
    <lineage>
        <taxon>Eukaryota</taxon>
        <taxon>Sar</taxon>
        <taxon>Rhizaria</taxon>
        <taxon>Retaria</taxon>
        <taxon>Foraminifera</taxon>
        <taxon>Monothalamids</taxon>
        <taxon>Reticulomyxidae</taxon>
        <taxon>Reticulomyxa</taxon>
    </lineage>
</organism>
<keyword evidence="3" id="KW-1185">Reference proteome</keyword>
<protein>
    <submittedName>
        <fullName evidence="2">Uncharacterized protein</fullName>
    </submittedName>
</protein>
<name>X6NXP0_RETFI</name>
<evidence type="ECO:0000256" key="1">
    <source>
        <dbReference type="SAM" id="SignalP"/>
    </source>
</evidence>
<comment type="caution">
    <text evidence="2">The sequence shown here is derived from an EMBL/GenBank/DDBJ whole genome shotgun (WGS) entry which is preliminary data.</text>
</comment>
<evidence type="ECO:0000313" key="3">
    <source>
        <dbReference type="Proteomes" id="UP000023152"/>
    </source>
</evidence>